<dbReference type="InterPro" id="IPR013785">
    <property type="entry name" value="Aldolase_TIM"/>
</dbReference>
<evidence type="ECO:0000313" key="2">
    <source>
        <dbReference type="EMBL" id="RGV54130.1"/>
    </source>
</evidence>
<dbReference type="Gene3D" id="3.20.20.70">
    <property type="entry name" value="Aldolase class I"/>
    <property type="match status" value="1"/>
</dbReference>
<feature type="chain" id="PRO_5019394837" description="Alpha-galactosidase" evidence="1">
    <location>
        <begin position="20"/>
        <end position="685"/>
    </location>
</feature>
<keyword evidence="1" id="KW-0732">Signal</keyword>
<reference evidence="2 3" key="1">
    <citation type="submission" date="2018-08" db="EMBL/GenBank/DDBJ databases">
        <title>A genome reference for cultivated species of the human gut microbiota.</title>
        <authorList>
            <person name="Zou Y."/>
            <person name="Xue W."/>
            <person name="Luo G."/>
        </authorList>
    </citation>
    <scope>NUCLEOTIDE SEQUENCE [LARGE SCALE GENOMIC DNA]</scope>
    <source>
        <strain evidence="2 3">AF14-32</strain>
    </source>
</reference>
<evidence type="ECO:0008006" key="4">
    <source>
        <dbReference type="Google" id="ProtNLM"/>
    </source>
</evidence>
<name>A0A412Y9C4_9BACE</name>
<gene>
    <name evidence="2" type="ORF">DWW10_10195</name>
</gene>
<evidence type="ECO:0000256" key="1">
    <source>
        <dbReference type="SAM" id="SignalP"/>
    </source>
</evidence>
<dbReference type="RefSeq" id="WP_022392181.1">
    <property type="nucleotide sequence ID" value="NZ_QRZF01000006.1"/>
</dbReference>
<dbReference type="SUPFAM" id="SSF51445">
    <property type="entry name" value="(Trans)glycosidases"/>
    <property type="match status" value="1"/>
</dbReference>
<dbReference type="InterPro" id="IPR017853">
    <property type="entry name" value="GH"/>
</dbReference>
<comment type="caution">
    <text evidence="2">The sequence shown here is derived from an EMBL/GenBank/DDBJ whole genome shotgun (WGS) entry which is preliminary data.</text>
</comment>
<sequence>MKKLISTIIILSLSTLAITAQTYRMENKHLARIIQVTDGRLHTQTILNKQAQTELTPTSCDEFSLRFSIPGEIENTDYILSAKDFIVTSVFPYANPKRPESKGYQFQLRGKENGFSLIVYYELASNDAFCRKSLRFTSNQDILLKRVNVEAIAFEDAYQNYTLKKITARGSAQWKPGLGQPVYTTKTGTFWGIEFPAANNEVSNGQINCGYLWGQIISKNTPYTSYNSIIGVSGDVHAIDNAFYTYINKIRKRPLRLQIQYNSWFDYSRKVSKEKFIRSVEKINDELVTKRGCQPLNAYIIDDGWQDTSKEADWSDKVWTINSKFQPDFTDCFHSVQKAHSQLGLWLSPGCLFGGQPMMPRMQEYGFETLSYGMSMTGKKYMLKLEERVLELARMGISYFKFDGLFGHLNLRDFDIADNPFPSSNDERLNDSHFDEQKGYYLSAGTERLIQIFDKLNTVNPDIFIAITNGAYLSPWWLQYIDIVWLINAGDAAKGDNRTGELVYRDQIYHQIWKEENTKFPMSAIFNHEPKKTQTNETPETFRDYLYMNFSRGTGFIELYIKTDSLSPTDWDILSDGLKWARKAFPTFNNVVMHGGSPQRNEVYGYTAWTEKQGYISLHNPSEKSQSYHLKLDKALGVPETKKRFKVDSPITNIQERSLSRHYHYGDTISVTLSPKEIIILDFIR</sequence>
<protein>
    <recommendedName>
        <fullName evidence="4">Alpha-galactosidase</fullName>
    </recommendedName>
</protein>
<dbReference type="EMBL" id="QRZF01000006">
    <property type="protein sequence ID" value="RGV54130.1"/>
    <property type="molecule type" value="Genomic_DNA"/>
</dbReference>
<proteinExistence type="predicted"/>
<dbReference type="Proteomes" id="UP000283850">
    <property type="component" value="Unassembled WGS sequence"/>
</dbReference>
<feature type="signal peptide" evidence="1">
    <location>
        <begin position="1"/>
        <end position="19"/>
    </location>
</feature>
<organism evidence="2 3">
    <name type="scientific">Bacteroides intestinalis</name>
    <dbReference type="NCBI Taxonomy" id="329854"/>
    <lineage>
        <taxon>Bacteria</taxon>
        <taxon>Pseudomonadati</taxon>
        <taxon>Bacteroidota</taxon>
        <taxon>Bacteroidia</taxon>
        <taxon>Bacteroidales</taxon>
        <taxon>Bacteroidaceae</taxon>
        <taxon>Bacteroides</taxon>
    </lineage>
</organism>
<accession>A0A412Y9C4</accession>
<dbReference type="AlphaFoldDB" id="A0A412Y9C4"/>
<evidence type="ECO:0000313" key="3">
    <source>
        <dbReference type="Proteomes" id="UP000283850"/>
    </source>
</evidence>